<dbReference type="KEGG" id="osn:115224102"/>
<dbReference type="InterPro" id="IPR004875">
    <property type="entry name" value="DDE_SF_endonuclease_dom"/>
</dbReference>
<name>A0A6P7TH04_9MOLL</name>
<dbReference type="PANTHER" id="PTHR19303">
    <property type="entry name" value="TRANSPOSON"/>
    <property type="match status" value="1"/>
</dbReference>
<dbReference type="GO" id="GO:0005634">
    <property type="term" value="C:nucleus"/>
    <property type="evidence" value="ECO:0007669"/>
    <property type="project" value="TreeGrafter"/>
</dbReference>
<keyword evidence="2" id="KW-1185">Reference proteome</keyword>
<dbReference type="AlphaFoldDB" id="A0A6P7TH04"/>
<accession>A0A6P7TH04</accession>
<dbReference type="RefSeq" id="XP_029650769.1">
    <property type="nucleotide sequence ID" value="XM_029794909.1"/>
</dbReference>
<dbReference type="PANTHER" id="PTHR19303:SF73">
    <property type="entry name" value="PROTEIN PDC2"/>
    <property type="match status" value="1"/>
</dbReference>
<evidence type="ECO:0000259" key="1">
    <source>
        <dbReference type="Pfam" id="PF03184"/>
    </source>
</evidence>
<gene>
    <name evidence="3" type="primary">LOC115224102</name>
</gene>
<proteinExistence type="predicted"/>
<organism evidence="2 3">
    <name type="scientific">Octopus sinensis</name>
    <name type="common">East Asian common octopus</name>
    <dbReference type="NCBI Taxonomy" id="2607531"/>
    <lineage>
        <taxon>Eukaryota</taxon>
        <taxon>Metazoa</taxon>
        <taxon>Spiralia</taxon>
        <taxon>Lophotrochozoa</taxon>
        <taxon>Mollusca</taxon>
        <taxon>Cephalopoda</taxon>
        <taxon>Coleoidea</taxon>
        <taxon>Octopodiformes</taxon>
        <taxon>Octopoda</taxon>
        <taxon>Incirrata</taxon>
        <taxon>Octopodidae</taxon>
        <taxon>Octopus</taxon>
    </lineage>
</organism>
<evidence type="ECO:0000313" key="2">
    <source>
        <dbReference type="Proteomes" id="UP000515154"/>
    </source>
</evidence>
<dbReference type="Proteomes" id="UP000515154">
    <property type="component" value="Linkage group LG24"/>
</dbReference>
<dbReference type="GO" id="GO:0003677">
    <property type="term" value="F:DNA binding"/>
    <property type="evidence" value="ECO:0007669"/>
    <property type="project" value="TreeGrafter"/>
</dbReference>
<protein>
    <submittedName>
        <fullName evidence="3">Tigger transposable element-derived protein 1-like</fullName>
    </submittedName>
</protein>
<dbReference type="Pfam" id="PF03184">
    <property type="entry name" value="DDE_1"/>
    <property type="match status" value="1"/>
</dbReference>
<feature type="domain" description="DDE-1" evidence="1">
    <location>
        <begin position="17"/>
        <end position="177"/>
    </location>
</feature>
<reference evidence="3" key="1">
    <citation type="submission" date="2025-08" db="UniProtKB">
        <authorList>
            <consortium name="RefSeq"/>
        </authorList>
    </citation>
    <scope>IDENTIFICATION</scope>
</reference>
<evidence type="ECO:0000313" key="3">
    <source>
        <dbReference type="RefSeq" id="XP_029650769.1"/>
    </source>
</evidence>
<dbReference type="InterPro" id="IPR050863">
    <property type="entry name" value="CenT-Element_Derived"/>
</dbReference>
<sequence>MKDEARAPTFKAQKDGVMLIMCGNAAGFMMKPGRTYKSNNLRAFKNKNKNLMPVHWMHNSKAWVTKSLILNWFHQCFISQVKEYLQTLCMEFKVLLVMGNTGGYSLDLNHKRVQVKFLPANFTFLIQPIDHGVIRAFKAHYTQNSLQHLVDTMNLDENFKLKEYWHNFMIATCLSIIHTTLKDMVNETLIAYWKKV</sequence>